<evidence type="ECO:0000313" key="1">
    <source>
        <dbReference type="EMBL" id="CAG8832318.1"/>
    </source>
</evidence>
<feature type="non-terminal residue" evidence="1">
    <location>
        <position position="1"/>
    </location>
</feature>
<reference evidence="1 2" key="1">
    <citation type="submission" date="2021-06" db="EMBL/GenBank/DDBJ databases">
        <authorList>
            <person name="Kallberg Y."/>
            <person name="Tangrot J."/>
            <person name="Rosling A."/>
        </authorList>
    </citation>
    <scope>NUCLEOTIDE SEQUENCE [LARGE SCALE GENOMIC DNA]</scope>
    <source>
        <strain evidence="1 2">120-4 pot B 10/14</strain>
    </source>
</reference>
<evidence type="ECO:0000313" key="2">
    <source>
        <dbReference type="Proteomes" id="UP000789901"/>
    </source>
</evidence>
<keyword evidence="2" id="KW-1185">Reference proteome</keyword>
<organism evidence="1 2">
    <name type="scientific">Gigaspora margarita</name>
    <dbReference type="NCBI Taxonomy" id="4874"/>
    <lineage>
        <taxon>Eukaryota</taxon>
        <taxon>Fungi</taxon>
        <taxon>Fungi incertae sedis</taxon>
        <taxon>Mucoromycota</taxon>
        <taxon>Glomeromycotina</taxon>
        <taxon>Glomeromycetes</taxon>
        <taxon>Diversisporales</taxon>
        <taxon>Gigasporaceae</taxon>
        <taxon>Gigaspora</taxon>
    </lineage>
</organism>
<name>A0ABN7WH71_GIGMA</name>
<dbReference type="EMBL" id="CAJVQB010045098">
    <property type="protein sequence ID" value="CAG8832318.1"/>
    <property type="molecule type" value="Genomic_DNA"/>
</dbReference>
<accession>A0ABN7WH71</accession>
<dbReference type="Proteomes" id="UP000789901">
    <property type="component" value="Unassembled WGS sequence"/>
</dbReference>
<sequence>YDFLREHKQKLIPSIYLTIGLEDSNNSLSDIMLIMKNPVLNNALKLENEFNPILVLLVDGDLMRTPAYNPVKHSMFTLSENIIENINLAKQNFHYSSKRLCDIWQQNYINSKEVIVEYLDEQINLFNKASDISWGWIEDHYQMC</sequence>
<proteinExistence type="predicted"/>
<protein>
    <submittedName>
        <fullName evidence="1">7281_t:CDS:1</fullName>
    </submittedName>
</protein>
<gene>
    <name evidence="1" type="ORF">GMARGA_LOCUS30997</name>
</gene>
<comment type="caution">
    <text evidence="1">The sequence shown here is derived from an EMBL/GenBank/DDBJ whole genome shotgun (WGS) entry which is preliminary data.</text>
</comment>